<keyword evidence="4" id="KW-0413">Isomerase</keyword>
<dbReference type="PANTHER" id="PTHR42839">
    <property type="entry name" value="ISOCHORISMATE SYNTHASE ENTC"/>
    <property type="match status" value="1"/>
</dbReference>
<gene>
    <name evidence="7" type="primary">dhbC</name>
    <name evidence="7" type="ORF">GCM10007350_06170</name>
</gene>
<dbReference type="InterPro" id="IPR004561">
    <property type="entry name" value="IsoChor_synthase"/>
</dbReference>
<dbReference type="PANTHER" id="PTHR42839:SF2">
    <property type="entry name" value="ISOCHORISMATE SYNTHASE ENTC"/>
    <property type="match status" value="1"/>
</dbReference>
<accession>A0ABQ3GYX5</accession>
<dbReference type="SUPFAM" id="SSF56322">
    <property type="entry name" value="ADC synthase"/>
    <property type="match status" value="1"/>
</dbReference>
<evidence type="ECO:0000256" key="5">
    <source>
        <dbReference type="ARBA" id="ARBA00041564"/>
    </source>
</evidence>
<comment type="caution">
    <text evidence="7">The sequence shown here is derived from an EMBL/GenBank/DDBJ whole genome shotgun (WGS) entry which is preliminary data.</text>
</comment>
<dbReference type="Proteomes" id="UP000604737">
    <property type="component" value="Unassembled WGS sequence"/>
</dbReference>
<protein>
    <recommendedName>
        <fullName evidence="3">isochorismate synthase</fullName>
        <ecNumber evidence="3">5.4.4.2</ecNumber>
    </recommendedName>
    <alternativeName>
        <fullName evidence="5">Isochorismate mutase</fullName>
    </alternativeName>
</protein>
<evidence type="ECO:0000256" key="2">
    <source>
        <dbReference type="ARBA" id="ARBA00005297"/>
    </source>
</evidence>
<dbReference type="InterPro" id="IPR015890">
    <property type="entry name" value="Chorismate_C"/>
</dbReference>
<comment type="catalytic activity">
    <reaction evidence="1">
        <text>chorismate = isochorismate</text>
        <dbReference type="Rhea" id="RHEA:18985"/>
        <dbReference type="ChEBI" id="CHEBI:29748"/>
        <dbReference type="ChEBI" id="CHEBI:29780"/>
        <dbReference type="EC" id="5.4.4.2"/>
    </reaction>
</comment>
<name>A0ABQ3GYX5_9NEIS</name>
<dbReference type="Gene3D" id="3.60.120.10">
    <property type="entry name" value="Anthranilate synthase"/>
    <property type="match status" value="1"/>
</dbReference>
<dbReference type="Pfam" id="PF00425">
    <property type="entry name" value="Chorismate_bind"/>
    <property type="match status" value="1"/>
</dbReference>
<reference evidence="8" key="1">
    <citation type="journal article" date="2019" name="Int. J. Syst. Evol. Microbiol.">
        <title>The Global Catalogue of Microorganisms (GCM) 10K type strain sequencing project: providing services to taxonomists for standard genome sequencing and annotation.</title>
        <authorList>
            <consortium name="The Broad Institute Genomics Platform"/>
            <consortium name="The Broad Institute Genome Sequencing Center for Infectious Disease"/>
            <person name="Wu L."/>
            <person name="Ma J."/>
        </authorList>
    </citation>
    <scope>NUCLEOTIDE SEQUENCE [LARGE SCALE GENOMIC DNA]</scope>
    <source>
        <strain evidence="8">KCTC 23701</strain>
    </source>
</reference>
<dbReference type="EC" id="5.4.4.2" evidence="3"/>
<evidence type="ECO:0000256" key="1">
    <source>
        <dbReference type="ARBA" id="ARBA00000799"/>
    </source>
</evidence>
<dbReference type="NCBIfam" id="TIGR00543">
    <property type="entry name" value="isochor_syn"/>
    <property type="match status" value="1"/>
</dbReference>
<dbReference type="EMBL" id="BMYO01000001">
    <property type="protein sequence ID" value="GHD57460.1"/>
    <property type="molecule type" value="Genomic_DNA"/>
</dbReference>
<organism evidence="7 8">
    <name type="scientific">Jeongeupia chitinilytica</name>
    <dbReference type="NCBI Taxonomy" id="1041641"/>
    <lineage>
        <taxon>Bacteria</taxon>
        <taxon>Pseudomonadati</taxon>
        <taxon>Pseudomonadota</taxon>
        <taxon>Betaproteobacteria</taxon>
        <taxon>Neisseriales</taxon>
        <taxon>Chitinibacteraceae</taxon>
        <taxon>Jeongeupia</taxon>
    </lineage>
</organism>
<dbReference type="NCBIfam" id="NF005380">
    <property type="entry name" value="PRK06923.1"/>
    <property type="match status" value="1"/>
</dbReference>
<evidence type="ECO:0000313" key="8">
    <source>
        <dbReference type="Proteomes" id="UP000604737"/>
    </source>
</evidence>
<dbReference type="RefSeq" id="WP_189458660.1">
    <property type="nucleotide sequence ID" value="NZ_BMYO01000001.1"/>
</dbReference>
<evidence type="ECO:0000313" key="7">
    <source>
        <dbReference type="EMBL" id="GHD57460.1"/>
    </source>
</evidence>
<evidence type="ECO:0000256" key="4">
    <source>
        <dbReference type="ARBA" id="ARBA00023235"/>
    </source>
</evidence>
<comment type="similarity">
    <text evidence="2">Belongs to the isochorismate synthase family.</text>
</comment>
<keyword evidence="8" id="KW-1185">Reference proteome</keyword>
<evidence type="ECO:0000256" key="3">
    <source>
        <dbReference type="ARBA" id="ARBA00012824"/>
    </source>
</evidence>
<evidence type="ECO:0000259" key="6">
    <source>
        <dbReference type="Pfam" id="PF00425"/>
    </source>
</evidence>
<feature type="domain" description="Chorismate-utilising enzyme C-terminal" evidence="6">
    <location>
        <begin position="133"/>
        <end position="395"/>
    </location>
</feature>
<proteinExistence type="inferred from homology"/>
<dbReference type="InterPro" id="IPR005801">
    <property type="entry name" value="ADC_synthase"/>
</dbReference>
<sequence>MNSKLLDANPLAATPIETPVAANTLLDDYGDDATFFYASPRLTFLGKGLHARLREPGREALLAHQVGELLAGARQAGIAAPIVAGALPFDADDAAVLFVPEQIIRAGRLAHGQIRAAAPQPLRGEIRQVPEAAVYHHAVEEALHRFATTPLEKVVLSRALEVHAPGGIDARALLTQLAAHNPNGFTFALDLFERGGHSIHRPLRLMGASPELLVSRHGRTLTANPIAGTLPRSKDPVEDEARGQSLLASVKDLHEHALVVDAVAKSLAPLCSTLIVPPKPSLIKTATLWHLSTIVHGEVADPSTSALDLAQALHPTPAVCGHPRDLAHAAIRELEPFERGLFTGMVGWIDETGDGEWAVTIRCAEVDSDKVRLFAGAGIVPASTPESELIETAAKFRTMLNAMGLDVPLEELL</sequence>